<protein>
    <submittedName>
        <fullName evidence="1">Uncharacterized protein</fullName>
    </submittedName>
</protein>
<comment type="caution">
    <text evidence="1">The sequence shown here is derived from an EMBL/GenBank/DDBJ whole genome shotgun (WGS) entry which is preliminary data.</text>
</comment>
<dbReference type="Pfam" id="PF26211">
    <property type="entry name" value="Phage_phiTE_072"/>
    <property type="match status" value="1"/>
</dbReference>
<sequence length="107" mass="12487">MKIKIKEDVATVITVLHPKLSYATFSFTNDGILFVDSDWGFYGHRWPNPGIPMKDFLISINEEYFINKLEINHFNETGKKIVNTRKKALSELFKEFQNYLKSDGKIL</sequence>
<organism evidence="1 2">
    <name type="scientific">Sphingobacterium alkalisoli</name>
    <dbReference type="NCBI Taxonomy" id="1874115"/>
    <lineage>
        <taxon>Bacteria</taxon>
        <taxon>Pseudomonadati</taxon>
        <taxon>Bacteroidota</taxon>
        <taxon>Sphingobacteriia</taxon>
        <taxon>Sphingobacteriales</taxon>
        <taxon>Sphingobacteriaceae</taxon>
        <taxon>Sphingobacterium</taxon>
    </lineage>
</organism>
<evidence type="ECO:0000313" key="2">
    <source>
        <dbReference type="Proteomes" id="UP000309872"/>
    </source>
</evidence>
<reference evidence="1 2" key="1">
    <citation type="submission" date="2019-04" db="EMBL/GenBank/DDBJ databases">
        <title>Sphingobacterium olei sp. nov., isolated from oil-contaminated soil.</title>
        <authorList>
            <person name="Liu B."/>
        </authorList>
    </citation>
    <scope>NUCLEOTIDE SEQUENCE [LARGE SCALE GENOMIC DNA]</scope>
    <source>
        <strain evidence="1 2">Y3L14</strain>
    </source>
</reference>
<dbReference type="Proteomes" id="UP000309872">
    <property type="component" value="Unassembled WGS sequence"/>
</dbReference>
<dbReference type="RefSeq" id="WP_136822507.1">
    <property type="nucleotide sequence ID" value="NZ_BMJX01000007.1"/>
</dbReference>
<dbReference type="AlphaFoldDB" id="A0A4U0GUG3"/>
<proteinExistence type="predicted"/>
<dbReference type="EMBL" id="SUKA01000007">
    <property type="protein sequence ID" value="TJY62720.1"/>
    <property type="molecule type" value="Genomic_DNA"/>
</dbReference>
<gene>
    <name evidence="1" type="ORF">FAZ19_19825</name>
</gene>
<accession>A0A4U0GUG3</accession>
<name>A0A4U0GUG3_9SPHI</name>
<evidence type="ECO:0000313" key="1">
    <source>
        <dbReference type="EMBL" id="TJY62720.1"/>
    </source>
</evidence>
<keyword evidence="2" id="KW-1185">Reference proteome</keyword>
<dbReference type="InterPro" id="IPR058701">
    <property type="entry name" value="PhiTE_072-like"/>
</dbReference>